<dbReference type="PANTHER" id="PTHR20861:SF1">
    <property type="entry name" value="HOMOSERINE KINASE"/>
    <property type="match status" value="1"/>
</dbReference>
<dbReference type="GO" id="GO:0016301">
    <property type="term" value="F:kinase activity"/>
    <property type="evidence" value="ECO:0007669"/>
    <property type="project" value="UniProtKB-KW"/>
</dbReference>
<keyword evidence="4" id="KW-0418">Kinase</keyword>
<dbReference type="Gene3D" id="3.30.230.10">
    <property type="match status" value="1"/>
</dbReference>
<dbReference type="RefSeq" id="WP_087458968.1">
    <property type="nucleotide sequence ID" value="NZ_CP021434.1"/>
</dbReference>
<evidence type="ECO:0000256" key="1">
    <source>
        <dbReference type="ARBA" id="ARBA00022605"/>
    </source>
</evidence>
<evidence type="ECO:0000256" key="2">
    <source>
        <dbReference type="ARBA" id="ARBA00022679"/>
    </source>
</evidence>
<keyword evidence="8" id="KW-1185">Reference proteome</keyword>
<dbReference type="GO" id="GO:0008652">
    <property type="term" value="P:amino acid biosynthetic process"/>
    <property type="evidence" value="ECO:0007669"/>
    <property type="project" value="UniProtKB-KW"/>
</dbReference>
<dbReference type="InterPro" id="IPR006204">
    <property type="entry name" value="GHMP_kinase_N_dom"/>
</dbReference>
<dbReference type="GO" id="GO:0005524">
    <property type="term" value="F:ATP binding"/>
    <property type="evidence" value="ECO:0007669"/>
    <property type="project" value="UniProtKB-KW"/>
</dbReference>
<dbReference type="PIRSF" id="PIRSF033887">
    <property type="entry name" value="PduX"/>
    <property type="match status" value="1"/>
</dbReference>
<dbReference type="Pfam" id="PF00288">
    <property type="entry name" value="GHMP_kinases_N"/>
    <property type="match status" value="1"/>
</dbReference>
<dbReference type="Proteomes" id="UP000195437">
    <property type="component" value="Chromosome"/>
</dbReference>
<protein>
    <recommendedName>
        <fullName evidence="6">GHMP kinase N-terminal domain-containing protein</fullName>
    </recommendedName>
</protein>
<accession>A0A1Y0IWB2</accession>
<dbReference type="SUPFAM" id="SSF54211">
    <property type="entry name" value="Ribosomal protein S5 domain 2-like"/>
    <property type="match status" value="1"/>
</dbReference>
<dbReference type="EMBL" id="CP021434">
    <property type="protein sequence ID" value="ARU63634.1"/>
    <property type="molecule type" value="Genomic_DNA"/>
</dbReference>
<dbReference type="InterPro" id="IPR012363">
    <property type="entry name" value="PduX"/>
</dbReference>
<keyword evidence="2" id="KW-0808">Transferase</keyword>
<evidence type="ECO:0000313" key="7">
    <source>
        <dbReference type="EMBL" id="ARU63634.1"/>
    </source>
</evidence>
<dbReference type="KEGG" id="tum:CBW65_23410"/>
<dbReference type="AlphaFoldDB" id="A0A1Y0IWB2"/>
<keyword evidence="1" id="KW-0028">Amino-acid biosynthesis</keyword>
<dbReference type="InterPro" id="IPR020568">
    <property type="entry name" value="Ribosomal_Su5_D2-typ_SF"/>
</dbReference>
<feature type="domain" description="GHMP kinase N-terminal" evidence="6">
    <location>
        <begin position="81"/>
        <end position="149"/>
    </location>
</feature>
<sequence length="312" mass="34053">MQDTRSFDSTKAKVKAYSKAGYGLAICHHGEILQGKFYDADGTLRRGLVTMPCDQYQAGAHFVPDASGILTVEPAFKKKALRAVRVTLENLKERKVGGRLVVDSDIPEGWGLGSSTGDVVASIMAVASALEIELTEEHIGALAVESETAADSIMFIDRCVLFAQRDGLVIEDFGGQFPAFEVLGFNTEPNSNGVDTLAFEPANYNLQEIDRFVKLRDIMRRAVQLQDAKLIGQVATESSEINQNYLPKLRFEELQKLGLQVGAVGLQMAHSGTVGGYMFEPGAECLDERMAEATAKLGEWGFEITCRFQVGM</sequence>
<dbReference type="InterPro" id="IPR014721">
    <property type="entry name" value="Ribsml_uS5_D2-typ_fold_subgr"/>
</dbReference>
<keyword evidence="3" id="KW-0547">Nucleotide-binding</keyword>
<gene>
    <name evidence="7" type="ORF">CBW65_23410</name>
</gene>
<organism evidence="7 8">
    <name type="scientific">Tumebacillus avium</name>
    <dbReference type="NCBI Taxonomy" id="1903704"/>
    <lineage>
        <taxon>Bacteria</taxon>
        <taxon>Bacillati</taxon>
        <taxon>Bacillota</taxon>
        <taxon>Bacilli</taxon>
        <taxon>Bacillales</taxon>
        <taxon>Alicyclobacillaceae</taxon>
        <taxon>Tumebacillus</taxon>
    </lineage>
</organism>
<keyword evidence="5" id="KW-0067">ATP-binding</keyword>
<evidence type="ECO:0000256" key="3">
    <source>
        <dbReference type="ARBA" id="ARBA00022741"/>
    </source>
</evidence>
<name>A0A1Y0IWB2_9BACL</name>
<proteinExistence type="predicted"/>
<evidence type="ECO:0000256" key="5">
    <source>
        <dbReference type="ARBA" id="ARBA00022840"/>
    </source>
</evidence>
<evidence type="ECO:0000313" key="8">
    <source>
        <dbReference type="Proteomes" id="UP000195437"/>
    </source>
</evidence>
<dbReference type="PANTHER" id="PTHR20861">
    <property type="entry name" value="HOMOSERINE/4-DIPHOSPHOCYTIDYL-2-C-METHYL-D-ERYTHRITOL KINASE"/>
    <property type="match status" value="1"/>
</dbReference>
<dbReference type="OrthoDB" id="4548147at2"/>
<reference evidence="8" key="1">
    <citation type="submission" date="2017-05" db="EMBL/GenBank/DDBJ databases">
        <authorList>
            <person name="Sung H."/>
        </authorList>
    </citation>
    <scope>NUCLEOTIDE SEQUENCE [LARGE SCALE GENOMIC DNA]</scope>
    <source>
        <strain evidence="8">AR23208</strain>
    </source>
</reference>
<evidence type="ECO:0000259" key="6">
    <source>
        <dbReference type="Pfam" id="PF00288"/>
    </source>
</evidence>
<evidence type="ECO:0000256" key="4">
    <source>
        <dbReference type="ARBA" id="ARBA00022777"/>
    </source>
</evidence>